<evidence type="ECO:0000313" key="10">
    <source>
        <dbReference type="RefSeq" id="XP_027368445.1"/>
    </source>
</evidence>
<dbReference type="InterPro" id="IPR011009">
    <property type="entry name" value="Kinase-like_dom_sf"/>
</dbReference>
<dbReference type="SUPFAM" id="SSF56112">
    <property type="entry name" value="Protein kinase-like (PK-like)"/>
    <property type="match status" value="1"/>
</dbReference>
<dbReference type="AlphaFoldDB" id="A0A8B8MIN9"/>
<evidence type="ECO:0000256" key="5">
    <source>
        <dbReference type="PROSITE-ProRule" id="PRU10141"/>
    </source>
</evidence>
<evidence type="ECO:0000256" key="1">
    <source>
        <dbReference type="ARBA" id="ARBA00022679"/>
    </source>
</evidence>
<dbReference type="KEGG" id="aprc:113874422"/>
<evidence type="ECO:0000256" key="7">
    <source>
        <dbReference type="SAM" id="Phobius"/>
    </source>
</evidence>
<dbReference type="Pfam" id="PF00069">
    <property type="entry name" value="Pkinase"/>
    <property type="match status" value="1"/>
</dbReference>
<keyword evidence="7" id="KW-0472">Membrane</keyword>
<reference evidence="10" key="2">
    <citation type="submission" date="2025-08" db="UniProtKB">
        <authorList>
            <consortium name="RefSeq"/>
        </authorList>
    </citation>
    <scope>IDENTIFICATION</scope>
    <source>
        <tissue evidence="10">Young leaves</tissue>
    </source>
</reference>
<dbReference type="PROSITE" id="PS50011">
    <property type="entry name" value="PROTEIN_KINASE_DOM"/>
    <property type="match status" value="1"/>
</dbReference>
<gene>
    <name evidence="10" type="primary">LOC113874422</name>
</gene>
<dbReference type="RefSeq" id="XP_027368445.1">
    <property type="nucleotide sequence ID" value="XM_027512644.1"/>
</dbReference>
<feature type="transmembrane region" description="Helical" evidence="7">
    <location>
        <begin position="451"/>
        <end position="474"/>
    </location>
</feature>
<keyword evidence="7" id="KW-1133">Transmembrane helix</keyword>
<evidence type="ECO:0000256" key="4">
    <source>
        <dbReference type="ARBA" id="ARBA00022840"/>
    </source>
</evidence>
<dbReference type="InterPro" id="IPR008271">
    <property type="entry name" value="Ser/Thr_kinase_AS"/>
</dbReference>
<dbReference type="PROSITE" id="PS00108">
    <property type="entry name" value="PROTEIN_KINASE_ST"/>
    <property type="match status" value="1"/>
</dbReference>
<accession>A0A8B8MIN9</accession>
<proteinExistence type="inferred from homology"/>
<dbReference type="InterPro" id="IPR017441">
    <property type="entry name" value="Protein_kinase_ATP_BS"/>
</dbReference>
<dbReference type="SMART" id="SM00220">
    <property type="entry name" value="S_TKc"/>
    <property type="match status" value="1"/>
</dbReference>
<dbReference type="GO" id="GO:0007165">
    <property type="term" value="P:signal transduction"/>
    <property type="evidence" value="ECO:0007669"/>
    <property type="project" value="TreeGrafter"/>
</dbReference>
<keyword evidence="2 5" id="KW-0547">Nucleotide-binding</keyword>
<keyword evidence="4 5" id="KW-0067">ATP-binding</keyword>
<name>A0A8B8MIN9_ABRPR</name>
<dbReference type="PROSITE" id="PS00107">
    <property type="entry name" value="PROTEIN_KINASE_ATP"/>
    <property type="match status" value="1"/>
</dbReference>
<feature type="binding site" evidence="5">
    <location>
        <position position="33"/>
    </location>
    <ligand>
        <name>ATP</name>
        <dbReference type="ChEBI" id="CHEBI:30616"/>
    </ligand>
</feature>
<evidence type="ECO:0000256" key="3">
    <source>
        <dbReference type="ARBA" id="ARBA00022777"/>
    </source>
</evidence>
<protein>
    <submittedName>
        <fullName evidence="10">Mitogen-activated protein kinase kinase kinase 17-like</fullName>
    </submittedName>
</protein>
<dbReference type="PANTHER" id="PTHR48011:SF7">
    <property type="entry name" value="F10K1.14 PROTEIN"/>
    <property type="match status" value="1"/>
</dbReference>
<evidence type="ECO:0000256" key="2">
    <source>
        <dbReference type="ARBA" id="ARBA00022741"/>
    </source>
</evidence>
<reference evidence="9" key="1">
    <citation type="journal article" date="2019" name="Toxins">
        <title>Detection of Abrin-Like and Prepropulchellin-Like Toxin Genes and Transcripts Using Whole Genome Sequencing and Full-Length Transcript Sequencing of Abrus precatorius.</title>
        <authorList>
            <person name="Hovde B.T."/>
            <person name="Daligault H.E."/>
            <person name="Hanschen E.R."/>
            <person name="Kunde Y.A."/>
            <person name="Johnson M.B."/>
            <person name="Starkenburg S.R."/>
            <person name="Johnson S.L."/>
        </authorList>
    </citation>
    <scope>NUCLEOTIDE SEQUENCE [LARGE SCALE GENOMIC DNA]</scope>
</reference>
<organism evidence="9 10">
    <name type="scientific">Abrus precatorius</name>
    <name type="common">Indian licorice</name>
    <name type="synonym">Glycine abrus</name>
    <dbReference type="NCBI Taxonomy" id="3816"/>
    <lineage>
        <taxon>Eukaryota</taxon>
        <taxon>Viridiplantae</taxon>
        <taxon>Streptophyta</taxon>
        <taxon>Embryophyta</taxon>
        <taxon>Tracheophyta</taxon>
        <taxon>Spermatophyta</taxon>
        <taxon>Magnoliopsida</taxon>
        <taxon>eudicotyledons</taxon>
        <taxon>Gunneridae</taxon>
        <taxon>Pentapetalae</taxon>
        <taxon>rosids</taxon>
        <taxon>fabids</taxon>
        <taxon>Fabales</taxon>
        <taxon>Fabaceae</taxon>
        <taxon>Papilionoideae</taxon>
        <taxon>50 kb inversion clade</taxon>
        <taxon>NPAAA clade</taxon>
        <taxon>indigoferoid/millettioid clade</taxon>
        <taxon>Abreae</taxon>
        <taxon>Abrus</taxon>
    </lineage>
</organism>
<dbReference type="FunFam" id="1.10.510.10:FF:001090">
    <property type="entry name" value="Serine threonine protein kinase putative"/>
    <property type="match status" value="1"/>
</dbReference>
<dbReference type="OrthoDB" id="275301at2759"/>
<dbReference type="CDD" id="cd06606">
    <property type="entry name" value="STKc_MAPKKK"/>
    <property type="match status" value="1"/>
</dbReference>
<evidence type="ECO:0000256" key="6">
    <source>
        <dbReference type="RuleBase" id="RU000304"/>
    </source>
</evidence>
<evidence type="ECO:0000313" key="9">
    <source>
        <dbReference type="Proteomes" id="UP000694853"/>
    </source>
</evidence>
<dbReference type="InterPro" id="IPR052751">
    <property type="entry name" value="Plant_MAPKKK"/>
</dbReference>
<keyword evidence="7" id="KW-0812">Transmembrane</keyword>
<dbReference type="PANTHER" id="PTHR48011">
    <property type="entry name" value="CCR4-NOT TRANSCRIPTIONAL COMPLEX SUBUNIT CAF120-RELATED"/>
    <property type="match status" value="1"/>
</dbReference>
<dbReference type="InterPro" id="IPR000719">
    <property type="entry name" value="Prot_kinase_dom"/>
</dbReference>
<keyword evidence="1" id="KW-0808">Transferase</keyword>
<keyword evidence="3" id="KW-0418">Kinase</keyword>
<evidence type="ECO:0000259" key="8">
    <source>
        <dbReference type="PROSITE" id="PS50011"/>
    </source>
</evidence>
<dbReference type="GeneID" id="113874422"/>
<keyword evidence="6" id="KW-0723">Serine/threonine-protein kinase</keyword>
<dbReference type="GO" id="GO:0004674">
    <property type="term" value="F:protein serine/threonine kinase activity"/>
    <property type="evidence" value="ECO:0007669"/>
    <property type="project" value="UniProtKB-KW"/>
</dbReference>
<dbReference type="Gene3D" id="1.10.510.10">
    <property type="entry name" value="Transferase(Phosphotransferase) domain 1"/>
    <property type="match status" value="1"/>
</dbReference>
<sequence>MASWVRGKCIGKGAFGIVNIAVSKKDGRVFAVKSVDRKTGLTVQLDALENEIRILQRVSSPHVVAFLGADVTCEEGATSSFRNLHLEYMPGGTVADLDHADVDERLVRRYAWCLVSALRHVHARGFVHCDVKGRNVLVAGDRSVAKLADFGAAVDFSGEASPRGSPMWMAPEVIRREYQGPESDVWSLGCTVIEMVTGKPAWEDRGVDTLSRIGYSNELPEFPSVLSEVGRDFLEKCLRREPNKRWSCDQLLQHPFLLPYNYSVESSPRCVLDWVDSEFAESDNECEQEEEKMIPNSKLNSEEDSVNNRICKLATGSRVNWETQGWVVVRAIASHAEPTTAGACDGVNSDDGERVNGEFRVVVRVEEAMEVGTSLEYWNWGKYEIIRNDTVNREMWKFGGRERLVWRRECDECNRNRKSFTAGRGCRYSFGWEKLGRIIGIFSIYSLCCKIFYVMFLILNILCFSITYVVYLLLHVITEKGPLCQRQNNIKKITIIIKN</sequence>
<feature type="domain" description="Protein kinase" evidence="8">
    <location>
        <begin position="4"/>
        <end position="257"/>
    </location>
</feature>
<dbReference type="Proteomes" id="UP000694853">
    <property type="component" value="Unplaced"/>
</dbReference>
<comment type="similarity">
    <text evidence="6">Belongs to the protein kinase superfamily.</text>
</comment>
<keyword evidence="9" id="KW-1185">Reference proteome</keyword>
<dbReference type="GO" id="GO:0005524">
    <property type="term" value="F:ATP binding"/>
    <property type="evidence" value="ECO:0007669"/>
    <property type="project" value="UniProtKB-UniRule"/>
</dbReference>